<dbReference type="InterPro" id="IPR001387">
    <property type="entry name" value="Cro/C1-type_HTH"/>
</dbReference>
<dbReference type="SUPFAM" id="SSF47413">
    <property type="entry name" value="lambda repressor-like DNA-binding domains"/>
    <property type="match status" value="1"/>
</dbReference>
<dbReference type="PROSITE" id="PS50943">
    <property type="entry name" value="HTH_CROC1"/>
    <property type="match status" value="1"/>
</dbReference>
<dbReference type="SMART" id="SM00530">
    <property type="entry name" value="HTH_XRE"/>
    <property type="match status" value="1"/>
</dbReference>
<proteinExistence type="predicted"/>
<dbReference type="Pfam" id="PF01381">
    <property type="entry name" value="HTH_3"/>
    <property type="match status" value="1"/>
</dbReference>
<accession>A0A916RQ36</accession>
<dbReference type="AlphaFoldDB" id="A0A916RQ36"/>
<name>A0A916RQ36_9HYPH</name>
<keyword evidence="3" id="KW-1185">Reference proteome</keyword>
<protein>
    <submittedName>
        <fullName evidence="2">Transcriptional regulator</fullName>
    </submittedName>
</protein>
<evidence type="ECO:0000313" key="3">
    <source>
        <dbReference type="Proteomes" id="UP000596977"/>
    </source>
</evidence>
<dbReference type="InterPro" id="IPR010982">
    <property type="entry name" value="Lambda_DNA-bd_dom_sf"/>
</dbReference>
<gene>
    <name evidence="2" type="ORF">GCM10011499_36300</name>
</gene>
<dbReference type="PANTHER" id="PTHR35010">
    <property type="entry name" value="BLL4672 PROTEIN-RELATED"/>
    <property type="match status" value="1"/>
</dbReference>
<organism evidence="2 3">
    <name type="scientific">Pelagibacterium lentulum</name>
    <dbReference type="NCBI Taxonomy" id="2029865"/>
    <lineage>
        <taxon>Bacteria</taxon>
        <taxon>Pseudomonadati</taxon>
        <taxon>Pseudomonadota</taxon>
        <taxon>Alphaproteobacteria</taxon>
        <taxon>Hyphomicrobiales</taxon>
        <taxon>Devosiaceae</taxon>
        <taxon>Pelagibacterium</taxon>
    </lineage>
</organism>
<comment type="caution">
    <text evidence="2">The sequence shown here is derived from an EMBL/GenBank/DDBJ whole genome shotgun (WGS) entry which is preliminary data.</text>
</comment>
<dbReference type="Proteomes" id="UP000596977">
    <property type="component" value="Unassembled WGS sequence"/>
</dbReference>
<evidence type="ECO:0000259" key="1">
    <source>
        <dbReference type="PROSITE" id="PS50943"/>
    </source>
</evidence>
<dbReference type="InterPro" id="IPR041413">
    <property type="entry name" value="MLTR_LBD"/>
</dbReference>
<dbReference type="PANTHER" id="PTHR35010:SF4">
    <property type="entry name" value="BLL5781 PROTEIN"/>
    <property type="match status" value="1"/>
</dbReference>
<sequence>MGMAVTVGDHLRAWRERHRLSQLHCALEADISQRHLSFLETGRSRPSRGMVIHLAERLNIPLRERNAALLAAGFAPAYSERSLDDPEMDAARLAIRTILKGHEPFPALAIDRHWNMVHANDAVGPLVANVANQALLETPINVLRLSLHPQGLAPRIENLAEWRNHLMHRLDRQITATQDQVLIDLRGELLIYGEHLGAASADIAATDSVLVPLKLRTADGTLSFISTTTVFGTPRDVLLSELAIEAFFPENNSTVQYLNRGRSPSC</sequence>
<evidence type="ECO:0000313" key="2">
    <source>
        <dbReference type="EMBL" id="GGA62696.1"/>
    </source>
</evidence>
<dbReference type="Pfam" id="PF17765">
    <property type="entry name" value="MLTR_LBD"/>
    <property type="match status" value="1"/>
</dbReference>
<feature type="domain" description="HTH cro/C1-type" evidence="1">
    <location>
        <begin position="11"/>
        <end position="65"/>
    </location>
</feature>
<dbReference type="EMBL" id="BMKB01000009">
    <property type="protein sequence ID" value="GGA62696.1"/>
    <property type="molecule type" value="Genomic_DNA"/>
</dbReference>
<dbReference type="GO" id="GO:0003677">
    <property type="term" value="F:DNA binding"/>
    <property type="evidence" value="ECO:0007669"/>
    <property type="project" value="InterPro"/>
</dbReference>
<reference evidence="2 3" key="1">
    <citation type="journal article" date="2014" name="Int. J. Syst. Evol. Microbiol.">
        <title>Complete genome sequence of Corynebacterium casei LMG S-19264T (=DSM 44701T), isolated from a smear-ripened cheese.</title>
        <authorList>
            <consortium name="US DOE Joint Genome Institute (JGI-PGF)"/>
            <person name="Walter F."/>
            <person name="Albersmeier A."/>
            <person name="Kalinowski J."/>
            <person name="Ruckert C."/>
        </authorList>
    </citation>
    <scope>NUCLEOTIDE SEQUENCE [LARGE SCALE GENOMIC DNA]</scope>
    <source>
        <strain evidence="2 3">CGMCC 1.15896</strain>
    </source>
</reference>
<dbReference type="Gene3D" id="1.10.260.40">
    <property type="entry name" value="lambda repressor-like DNA-binding domains"/>
    <property type="match status" value="1"/>
</dbReference>
<dbReference type="CDD" id="cd00093">
    <property type="entry name" value="HTH_XRE"/>
    <property type="match status" value="1"/>
</dbReference>